<feature type="domain" description="BZIP" evidence="8">
    <location>
        <begin position="250"/>
        <end position="313"/>
    </location>
</feature>
<evidence type="ECO:0000259" key="8">
    <source>
        <dbReference type="PROSITE" id="PS50217"/>
    </source>
</evidence>
<dbReference type="Proteomes" id="UP000605846">
    <property type="component" value="Unassembled WGS sequence"/>
</dbReference>
<keyword evidence="5" id="KW-0539">Nucleus</keyword>
<evidence type="ECO:0000256" key="4">
    <source>
        <dbReference type="ARBA" id="ARBA00023163"/>
    </source>
</evidence>
<keyword evidence="10" id="KW-1185">Reference proteome</keyword>
<dbReference type="PROSITE" id="PS50217">
    <property type="entry name" value="BZIP"/>
    <property type="match status" value="1"/>
</dbReference>
<dbReference type="Pfam" id="PF00170">
    <property type="entry name" value="bZIP_1"/>
    <property type="match status" value="1"/>
</dbReference>
<keyword evidence="6" id="KW-0175">Coiled coil</keyword>
<evidence type="ECO:0000256" key="3">
    <source>
        <dbReference type="ARBA" id="ARBA00023125"/>
    </source>
</evidence>
<dbReference type="SUPFAM" id="SSF57959">
    <property type="entry name" value="Leucine zipper domain"/>
    <property type="match status" value="1"/>
</dbReference>
<keyword evidence="4" id="KW-0804">Transcription</keyword>
<dbReference type="FunFam" id="1.20.5.170:FF:000053">
    <property type="entry name" value="BZIP transcription factor AtfA"/>
    <property type="match status" value="1"/>
</dbReference>
<evidence type="ECO:0000256" key="5">
    <source>
        <dbReference type="ARBA" id="ARBA00023242"/>
    </source>
</evidence>
<comment type="caution">
    <text evidence="9">The sequence shown here is derived from an EMBL/GenBank/DDBJ whole genome shotgun (WGS) entry which is preliminary data.</text>
</comment>
<feature type="compositionally biased region" description="Polar residues" evidence="7">
    <location>
        <begin position="197"/>
        <end position="217"/>
    </location>
</feature>
<sequence>MTEAELEPSPSVSPHVAQSAPFHSRISNSPPMAVLPLNSSSKLEQEPNPFEESFSGATAASANDAKEKRNSPSETTNKPILPPVASITSPAIPLIGTGILPKDVESQFTWDSLRAGPLSPSMLQGPANPAEFHKYAFVNAKIAQQTINSSLVNQPSLKSTSDASTVQYNAPNVFVPHQPTVKAEIEQQNPDIYMQVNQRQQSPSKLASEESNAANRRNTSRKSTYDEDAKESSISNKKKKTTKDKAPEDDEKRKNFLERNRIAALKCRQRKKQWLNNLQSKVEFLTNDNERLQMQAEALREEIVNLKTLLMAHKDCPIAQANGFHPATIQKPIAPMTMRPVAPGPVAPVNNLGQAMYPQAFATASGGVMTSSPMTNSVSNTAAPTIPTSSPSSSSSHQFHHNTMVGMPPPVHQAQHGMVAGGNGSTSVLRF</sequence>
<reference evidence="9" key="1">
    <citation type="submission" date="2020-01" db="EMBL/GenBank/DDBJ databases">
        <title>Genome Sequencing of Three Apophysomyces-Like Fungal Strains Confirms a Novel Fungal Genus in the Mucoromycota with divergent Burkholderia-like Endosymbiotic Bacteria.</title>
        <authorList>
            <person name="Stajich J.E."/>
            <person name="Macias A.M."/>
            <person name="Carter-House D."/>
            <person name="Lovett B."/>
            <person name="Kasson L.R."/>
            <person name="Berry K."/>
            <person name="Grigoriev I."/>
            <person name="Chang Y."/>
            <person name="Spatafora J."/>
            <person name="Kasson M.T."/>
        </authorList>
    </citation>
    <scope>NUCLEOTIDE SEQUENCE</scope>
    <source>
        <strain evidence="9">NRRL A-21654</strain>
    </source>
</reference>
<evidence type="ECO:0000313" key="9">
    <source>
        <dbReference type="EMBL" id="KAF7726980.1"/>
    </source>
</evidence>
<keyword evidence="3" id="KW-0238">DNA-binding</keyword>
<evidence type="ECO:0000256" key="6">
    <source>
        <dbReference type="SAM" id="Coils"/>
    </source>
</evidence>
<gene>
    <name evidence="9" type="ORF">EC973_008175</name>
</gene>
<dbReference type="GO" id="GO:0005634">
    <property type="term" value="C:nucleus"/>
    <property type="evidence" value="ECO:0007669"/>
    <property type="project" value="UniProtKB-SubCell"/>
</dbReference>
<dbReference type="SMART" id="SM00338">
    <property type="entry name" value="BRLZ"/>
    <property type="match status" value="1"/>
</dbReference>
<dbReference type="GO" id="GO:0006357">
    <property type="term" value="P:regulation of transcription by RNA polymerase II"/>
    <property type="evidence" value="ECO:0007669"/>
    <property type="project" value="InterPro"/>
</dbReference>
<proteinExistence type="predicted"/>
<feature type="region of interest" description="Disordered" evidence="7">
    <location>
        <begin position="376"/>
        <end position="401"/>
    </location>
</feature>
<feature type="coiled-coil region" evidence="6">
    <location>
        <begin position="275"/>
        <end position="309"/>
    </location>
</feature>
<dbReference type="InterPro" id="IPR004827">
    <property type="entry name" value="bZIP"/>
</dbReference>
<dbReference type="EMBL" id="JABAYA010000068">
    <property type="protein sequence ID" value="KAF7726980.1"/>
    <property type="molecule type" value="Genomic_DNA"/>
</dbReference>
<dbReference type="Gene3D" id="1.20.5.170">
    <property type="match status" value="1"/>
</dbReference>
<dbReference type="InterPro" id="IPR021755">
    <property type="entry name" value="TF_Aft1_HRA"/>
</dbReference>
<comment type="subcellular location">
    <subcellularLocation>
        <location evidence="1">Nucleus</location>
    </subcellularLocation>
</comment>
<name>A0A8H7EQG6_9FUNG</name>
<dbReference type="PANTHER" id="PTHR19304">
    <property type="entry name" value="CYCLIC-AMP RESPONSE ELEMENT BINDING PROTEIN"/>
    <property type="match status" value="1"/>
</dbReference>
<dbReference type="GO" id="GO:0003677">
    <property type="term" value="F:DNA binding"/>
    <property type="evidence" value="ECO:0007669"/>
    <property type="project" value="UniProtKB-KW"/>
</dbReference>
<dbReference type="InterPro" id="IPR000837">
    <property type="entry name" value="AP-1"/>
</dbReference>
<organism evidence="9 10">
    <name type="scientific">Apophysomyces ossiformis</name>
    <dbReference type="NCBI Taxonomy" id="679940"/>
    <lineage>
        <taxon>Eukaryota</taxon>
        <taxon>Fungi</taxon>
        <taxon>Fungi incertae sedis</taxon>
        <taxon>Mucoromycota</taxon>
        <taxon>Mucoromycotina</taxon>
        <taxon>Mucoromycetes</taxon>
        <taxon>Mucorales</taxon>
        <taxon>Mucorineae</taxon>
        <taxon>Mucoraceae</taxon>
        <taxon>Apophysomyces</taxon>
    </lineage>
</organism>
<dbReference type="Pfam" id="PF11785">
    <property type="entry name" value="Aft1_OSA"/>
    <property type="match status" value="1"/>
</dbReference>
<evidence type="ECO:0000256" key="1">
    <source>
        <dbReference type="ARBA" id="ARBA00004123"/>
    </source>
</evidence>
<feature type="region of interest" description="Disordered" evidence="7">
    <location>
        <begin position="197"/>
        <end position="255"/>
    </location>
</feature>
<accession>A0A8H7EQG6</accession>
<dbReference type="InterPro" id="IPR046347">
    <property type="entry name" value="bZIP_sf"/>
</dbReference>
<dbReference type="Pfam" id="PF11786">
    <property type="entry name" value="Aft1_HRA"/>
    <property type="match status" value="1"/>
</dbReference>
<dbReference type="CDD" id="cd14687">
    <property type="entry name" value="bZIP_ATF2"/>
    <property type="match status" value="1"/>
</dbReference>
<dbReference type="OrthoDB" id="295274at2759"/>
<evidence type="ECO:0000313" key="10">
    <source>
        <dbReference type="Proteomes" id="UP000605846"/>
    </source>
</evidence>
<dbReference type="InterPro" id="IPR020956">
    <property type="entry name" value="TF_Aft1_OSM"/>
</dbReference>
<dbReference type="PRINTS" id="PR00042">
    <property type="entry name" value="LEUZIPPRFOS"/>
</dbReference>
<evidence type="ECO:0000256" key="2">
    <source>
        <dbReference type="ARBA" id="ARBA00023015"/>
    </source>
</evidence>
<dbReference type="InterPro" id="IPR051027">
    <property type="entry name" value="bZIP_transcription_factors"/>
</dbReference>
<feature type="compositionally biased region" description="Low complexity" evidence="7">
    <location>
        <begin position="379"/>
        <end position="396"/>
    </location>
</feature>
<protein>
    <recommendedName>
        <fullName evidence="8">BZIP domain-containing protein</fullName>
    </recommendedName>
</protein>
<dbReference type="GO" id="GO:0003700">
    <property type="term" value="F:DNA-binding transcription factor activity"/>
    <property type="evidence" value="ECO:0007669"/>
    <property type="project" value="InterPro"/>
</dbReference>
<keyword evidence="2" id="KW-0805">Transcription regulation</keyword>
<evidence type="ECO:0000256" key="7">
    <source>
        <dbReference type="SAM" id="MobiDB-lite"/>
    </source>
</evidence>
<feature type="compositionally biased region" description="Basic and acidic residues" evidence="7">
    <location>
        <begin position="243"/>
        <end position="255"/>
    </location>
</feature>
<dbReference type="AlphaFoldDB" id="A0A8H7EQG6"/>
<feature type="region of interest" description="Disordered" evidence="7">
    <location>
        <begin position="1"/>
        <end position="84"/>
    </location>
</feature>